<comment type="caution">
    <text evidence="8">The sequence shown here is derived from an EMBL/GenBank/DDBJ whole genome shotgun (WGS) entry which is preliminary data.</text>
</comment>
<comment type="similarity">
    <text evidence="2">Belongs to the TrbI/VirB10 family.</text>
</comment>
<proteinExistence type="inferred from homology"/>
<dbReference type="EMBL" id="AGDW01000001">
    <property type="protein sequence ID" value="EMB34581.1"/>
    <property type="molecule type" value="Genomic_DNA"/>
</dbReference>
<dbReference type="Pfam" id="PF03743">
    <property type="entry name" value="TrbI"/>
    <property type="match status" value="1"/>
</dbReference>
<evidence type="ECO:0000256" key="4">
    <source>
        <dbReference type="ARBA" id="ARBA00022989"/>
    </source>
</evidence>
<dbReference type="RefSeq" id="WP_002686832.1">
    <property type="nucleotide sequence ID" value="NZ_CM001794.1"/>
</dbReference>
<dbReference type="HOGENOM" id="CLU_571005_0_0_12"/>
<dbReference type="AlphaFoldDB" id="M2BFG9"/>
<name>M2BFG9_TREDN</name>
<reference evidence="8" key="1">
    <citation type="submission" date="2012-01" db="EMBL/GenBank/DDBJ databases">
        <title>The Genome Sequence of Treponema denticola H1-T.</title>
        <authorList>
            <consortium name="The Broad Institute Genome Sequencing Platform"/>
            <person name="Earl A."/>
            <person name="Ward D."/>
            <person name="Feldgarden M."/>
            <person name="Gevers D."/>
            <person name="Blanton J.M."/>
            <person name="Fenno C.J."/>
            <person name="Baranova O.V."/>
            <person name="Mathney J."/>
            <person name="Dewhirst F.E."/>
            <person name="Izard J."/>
            <person name="Young S.K."/>
            <person name="Zeng Q."/>
            <person name="Gargeya S."/>
            <person name="Fitzgerald M."/>
            <person name="Haas B."/>
            <person name="Abouelleil A."/>
            <person name="Alvarado L."/>
            <person name="Arachchi H.M."/>
            <person name="Berlin A."/>
            <person name="Chapman S.B."/>
            <person name="Gearin G."/>
            <person name="Goldberg J."/>
            <person name="Griggs A."/>
            <person name="Gujja S."/>
            <person name="Hansen M."/>
            <person name="Heiman D."/>
            <person name="Howarth C."/>
            <person name="Larimer J."/>
            <person name="Lui A."/>
            <person name="MacDonald P.J.P."/>
            <person name="McCowen C."/>
            <person name="Montmayeur A."/>
            <person name="Murphy C."/>
            <person name="Neiman D."/>
            <person name="Pearson M."/>
            <person name="Priest M."/>
            <person name="Roberts A."/>
            <person name="Saif S."/>
            <person name="Shea T."/>
            <person name="Sisk P."/>
            <person name="Stolte C."/>
            <person name="Sykes S."/>
            <person name="Wortman J."/>
            <person name="Nusbaum C."/>
            <person name="Birren B."/>
        </authorList>
    </citation>
    <scope>NUCLEOTIDE SEQUENCE [LARGE SCALE GENOMIC DNA]</scope>
    <source>
        <strain evidence="8">H1-T</strain>
    </source>
</reference>
<protein>
    <recommendedName>
        <fullName evidence="9">Bacterial conjugation TrbI-like protein</fullName>
    </recommendedName>
</protein>
<feature type="region of interest" description="Disordered" evidence="6">
    <location>
        <begin position="189"/>
        <end position="217"/>
    </location>
</feature>
<gene>
    <name evidence="8" type="ORF">HMPREF9725_00120</name>
</gene>
<evidence type="ECO:0000256" key="5">
    <source>
        <dbReference type="ARBA" id="ARBA00023136"/>
    </source>
</evidence>
<keyword evidence="5 7" id="KW-0472">Membrane</keyword>
<feature type="compositionally biased region" description="Polar residues" evidence="6">
    <location>
        <begin position="232"/>
        <end position="260"/>
    </location>
</feature>
<dbReference type="Gene3D" id="2.40.128.260">
    <property type="entry name" value="Type IV secretion system, VirB10/TraB/TrbI"/>
    <property type="match status" value="1"/>
</dbReference>
<evidence type="ECO:0000256" key="1">
    <source>
        <dbReference type="ARBA" id="ARBA00004167"/>
    </source>
</evidence>
<dbReference type="CDD" id="cd16429">
    <property type="entry name" value="VirB10"/>
    <property type="match status" value="1"/>
</dbReference>
<feature type="transmembrane region" description="Helical" evidence="7">
    <location>
        <begin position="101"/>
        <end position="119"/>
    </location>
</feature>
<dbReference type="InterPro" id="IPR042217">
    <property type="entry name" value="T4SS_VirB10/TrbI"/>
</dbReference>
<dbReference type="PATRIC" id="fig|999431.4.peg.122"/>
<keyword evidence="4 7" id="KW-1133">Transmembrane helix</keyword>
<comment type="subcellular location">
    <subcellularLocation>
        <location evidence="1">Membrane</location>
        <topology evidence="1">Single-pass membrane protein</topology>
    </subcellularLocation>
</comment>
<feature type="compositionally biased region" description="Basic and acidic residues" evidence="6">
    <location>
        <begin position="72"/>
        <end position="85"/>
    </location>
</feature>
<dbReference type="Proteomes" id="UP000011708">
    <property type="component" value="Chromosome"/>
</dbReference>
<sequence length="512" mass="56098">MSDENNIFDLDLMSQSQNEDIEENDYSPIDNEPSVNPDSILSGEDQHTGSNDDILESGDNEKQSEAQQIPSEEAKYEESKKNPDDVIKQKKKGALKLNRQLVLTIVVSLFLALMLITFLSTGKKDNKKDDEKIKSAGEAYMPDFEAMAASSYNSAVSNDTAPDVNAPSKFFQSDEDALIASANSKMPDINEVGKAPVSPNQGGGSTQGYSRPDTRNNPIQKQIQGIKGLTPTGRQNQGLGQINQSYGNQEQGSNNPYSQFNLPSKEDFIKQMLASQGMQGGYLEGYGNNNNAGKENFYSKNIGSTSQGEFLNSLSIWQGTIIPAVLVTGINTDLPGNVIARVTQNIYSSLDGRFLLIPQGTLLFADYNSSVSYAQNRIQVAWTYMIRPDGFAVQLGNMGGVDNQGFAGYKGRVNNHPWAFLKGLLLVSAISIADTDLNATAKELQANPYAKNITERLQDPYKKITNKIIDRALDIQPTITIKSGIGINILTNTNLFLPPVEIPEVTQKYIRH</sequence>
<accession>M2BFG9</accession>
<dbReference type="GO" id="GO:0016020">
    <property type="term" value="C:membrane"/>
    <property type="evidence" value="ECO:0007669"/>
    <property type="project" value="UniProtKB-SubCell"/>
</dbReference>
<evidence type="ECO:0000256" key="2">
    <source>
        <dbReference type="ARBA" id="ARBA00010265"/>
    </source>
</evidence>
<feature type="region of interest" description="Disordered" evidence="6">
    <location>
        <begin position="1"/>
        <end position="85"/>
    </location>
</feature>
<evidence type="ECO:0000256" key="6">
    <source>
        <dbReference type="SAM" id="MobiDB-lite"/>
    </source>
</evidence>
<feature type="region of interest" description="Disordered" evidence="6">
    <location>
        <begin position="229"/>
        <end position="260"/>
    </location>
</feature>
<dbReference type="InterPro" id="IPR005498">
    <property type="entry name" value="T4SS_VirB10/TraB/TrbI"/>
</dbReference>
<evidence type="ECO:0008006" key="9">
    <source>
        <dbReference type="Google" id="ProtNLM"/>
    </source>
</evidence>
<keyword evidence="3 7" id="KW-0812">Transmembrane</keyword>
<organism evidence="8">
    <name type="scientific">Treponema denticola H1-T</name>
    <dbReference type="NCBI Taxonomy" id="999431"/>
    <lineage>
        <taxon>Bacteria</taxon>
        <taxon>Pseudomonadati</taxon>
        <taxon>Spirochaetota</taxon>
        <taxon>Spirochaetia</taxon>
        <taxon>Spirochaetales</taxon>
        <taxon>Treponemataceae</taxon>
        <taxon>Treponema</taxon>
    </lineage>
</organism>
<evidence type="ECO:0000256" key="3">
    <source>
        <dbReference type="ARBA" id="ARBA00022692"/>
    </source>
</evidence>
<evidence type="ECO:0000256" key="7">
    <source>
        <dbReference type="SAM" id="Phobius"/>
    </source>
</evidence>
<evidence type="ECO:0000313" key="8">
    <source>
        <dbReference type="EMBL" id="EMB34581.1"/>
    </source>
</evidence>